<evidence type="ECO:0000313" key="1">
    <source>
        <dbReference type="EMBL" id="JAD94807.1"/>
    </source>
</evidence>
<dbReference type="EMBL" id="GBRH01203088">
    <property type="protein sequence ID" value="JAD94807.1"/>
    <property type="molecule type" value="Transcribed_RNA"/>
</dbReference>
<proteinExistence type="predicted"/>
<accession>A0A0A9EFI8</accession>
<organism evidence="1">
    <name type="scientific">Arundo donax</name>
    <name type="common">Giant reed</name>
    <name type="synonym">Donax arundinaceus</name>
    <dbReference type="NCBI Taxonomy" id="35708"/>
    <lineage>
        <taxon>Eukaryota</taxon>
        <taxon>Viridiplantae</taxon>
        <taxon>Streptophyta</taxon>
        <taxon>Embryophyta</taxon>
        <taxon>Tracheophyta</taxon>
        <taxon>Spermatophyta</taxon>
        <taxon>Magnoliopsida</taxon>
        <taxon>Liliopsida</taxon>
        <taxon>Poales</taxon>
        <taxon>Poaceae</taxon>
        <taxon>PACMAD clade</taxon>
        <taxon>Arundinoideae</taxon>
        <taxon>Arundineae</taxon>
        <taxon>Arundo</taxon>
    </lineage>
</organism>
<dbReference type="AlphaFoldDB" id="A0A0A9EFI8"/>
<protein>
    <submittedName>
        <fullName evidence="1">Uncharacterized protein</fullName>
    </submittedName>
</protein>
<reference evidence="1" key="2">
    <citation type="journal article" date="2015" name="Data Brief">
        <title>Shoot transcriptome of the giant reed, Arundo donax.</title>
        <authorList>
            <person name="Barrero R.A."/>
            <person name="Guerrero F.D."/>
            <person name="Moolhuijzen P."/>
            <person name="Goolsby J.A."/>
            <person name="Tidwell J."/>
            <person name="Bellgard S.E."/>
            <person name="Bellgard M.I."/>
        </authorList>
    </citation>
    <scope>NUCLEOTIDE SEQUENCE</scope>
    <source>
        <tissue evidence="1">Shoot tissue taken approximately 20 cm above the soil surface</tissue>
    </source>
</reference>
<reference evidence="1" key="1">
    <citation type="submission" date="2014-09" db="EMBL/GenBank/DDBJ databases">
        <authorList>
            <person name="Magalhaes I.L.F."/>
            <person name="Oliveira U."/>
            <person name="Santos F.R."/>
            <person name="Vidigal T.H.D.A."/>
            <person name="Brescovit A.D."/>
            <person name="Santos A.J."/>
        </authorList>
    </citation>
    <scope>NUCLEOTIDE SEQUENCE</scope>
    <source>
        <tissue evidence="1">Shoot tissue taken approximately 20 cm above the soil surface</tissue>
    </source>
</reference>
<name>A0A0A9EFI8_ARUDO</name>
<sequence>MGHLRPPHRQPRPCRGDPFRLRLRLRLRDPRGV</sequence>